<evidence type="ECO:0000256" key="1">
    <source>
        <dbReference type="ARBA" id="ARBA00004651"/>
    </source>
</evidence>
<evidence type="ECO:0000256" key="8">
    <source>
        <dbReference type="ARBA" id="ARBA00023136"/>
    </source>
</evidence>
<feature type="transmembrane region" description="Helical" evidence="9">
    <location>
        <begin position="61"/>
        <end position="85"/>
    </location>
</feature>
<feature type="transmembrane region" description="Helical" evidence="9">
    <location>
        <begin position="251"/>
        <end position="273"/>
    </location>
</feature>
<feature type="transmembrane region" description="Helical" evidence="9">
    <location>
        <begin position="376"/>
        <end position="397"/>
    </location>
</feature>
<evidence type="ECO:0000256" key="2">
    <source>
        <dbReference type="ARBA" id="ARBA00008240"/>
    </source>
</evidence>
<dbReference type="InterPro" id="IPR011701">
    <property type="entry name" value="MFS"/>
</dbReference>
<dbReference type="PANTHER" id="PTHR43528:SF1">
    <property type="entry name" value="ALPHA-KETOGLUTARATE PERMEASE"/>
    <property type="match status" value="1"/>
</dbReference>
<reference evidence="12" key="1">
    <citation type="journal article" date="2019" name="Int. J. Syst. Evol. Microbiol.">
        <title>The Global Catalogue of Microorganisms (GCM) 10K type strain sequencing project: providing services to taxonomists for standard genome sequencing and annotation.</title>
        <authorList>
            <consortium name="The Broad Institute Genomics Platform"/>
            <consortium name="The Broad Institute Genome Sequencing Center for Infectious Disease"/>
            <person name="Wu L."/>
            <person name="Ma J."/>
        </authorList>
    </citation>
    <scope>NUCLEOTIDE SEQUENCE [LARGE SCALE GENOMIC DNA]</scope>
    <source>
        <strain evidence="12">JCM 17017</strain>
    </source>
</reference>
<evidence type="ECO:0000256" key="4">
    <source>
        <dbReference type="ARBA" id="ARBA00022475"/>
    </source>
</evidence>
<keyword evidence="6" id="KW-0769">Symport</keyword>
<dbReference type="EMBL" id="BAABCM010000022">
    <property type="protein sequence ID" value="GAA3853658.1"/>
    <property type="molecule type" value="Genomic_DNA"/>
</dbReference>
<evidence type="ECO:0000313" key="11">
    <source>
        <dbReference type="EMBL" id="GAA3853658.1"/>
    </source>
</evidence>
<dbReference type="InterPro" id="IPR005829">
    <property type="entry name" value="Sugar_transporter_CS"/>
</dbReference>
<dbReference type="SUPFAM" id="SSF103473">
    <property type="entry name" value="MFS general substrate transporter"/>
    <property type="match status" value="1"/>
</dbReference>
<feature type="transmembrane region" description="Helical" evidence="9">
    <location>
        <begin position="317"/>
        <end position="336"/>
    </location>
</feature>
<dbReference type="PANTHER" id="PTHR43528">
    <property type="entry name" value="ALPHA-KETOGLUTARATE PERMEASE"/>
    <property type="match status" value="1"/>
</dbReference>
<dbReference type="PROSITE" id="PS00217">
    <property type="entry name" value="SUGAR_TRANSPORT_2"/>
    <property type="match status" value="1"/>
</dbReference>
<comment type="caution">
    <text evidence="11">The sequence shown here is derived from an EMBL/GenBank/DDBJ whole genome shotgun (WGS) entry which is preliminary data.</text>
</comment>
<feature type="transmembrane region" description="Helical" evidence="9">
    <location>
        <begin position="409"/>
        <end position="428"/>
    </location>
</feature>
<evidence type="ECO:0000256" key="7">
    <source>
        <dbReference type="ARBA" id="ARBA00022989"/>
    </source>
</evidence>
<comment type="subcellular location">
    <subcellularLocation>
        <location evidence="1">Cell membrane</location>
        <topology evidence="1">Multi-pass membrane protein</topology>
    </subcellularLocation>
</comment>
<dbReference type="InterPro" id="IPR020846">
    <property type="entry name" value="MFS_dom"/>
</dbReference>
<feature type="transmembrane region" description="Helical" evidence="9">
    <location>
        <begin position="97"/>
        <end position="118"/>
    </location>
</feature>
<feature type="transmembrane region" description="Helical" evidence="9">
    <location>
        <begin position="342"/>
        <end position="364"/>
    </location>
</feature>
<dbReference type="PROSITE" id="PS50850">
    <property type="entry name" value="MFS"/>
    <property type="match status" value="1"/>
</dbReference>
<gene>
    <name evidence="11" type="ORF">GCM10022380_84450</name>
</gene>
<dbReference type="Pfam" id="PF07690">
    <property type="entry name" value="MFS_1"/>
    <property type="match status" value="1"/>
</dbReference>
<dbReference type="RefSeq" id="WP_020418997.1">
    <property type="nucleotide sequence ID" value="NZ_BAABCM010000022.1"/>
</dbReference>
<organism evidence="11 12">
    <name type="scientific">Amycolatopsis tucumanensis</name>
    <dbReference type="NCBI Taxonomy" id="401106"/>
    <lineage>
        <taxon>Bacteria</taxon>
        <taxon>Bacillati</taxon>
        <taxon>Actinomycetota</taxon>
        <taxon>Actinomycetes</taxon>
        <taxon>Pseudonocardiales</taxon>
        <taxon>Pseudonocardiaceae</taxon>
        <taxon>Amycolatopsis</taxon>
    </lineage>
</organism>
<keyword evidence="7 9" id="KW-1133">Transmembrane helix</keyword>
<evidence type="ECO:0000256" key="6">
    <source>
        <dbReference type="ARBA" id="ARBA00022847"/>
    </source>
</evidence>
<feature type="transmembrane region" description="Helical" evidence="9">
    <location>
        <begin position="164"/>
        <end position="185"/>
    </location>
</feature>
<proteinExistence type="inferred from homology"/>
<keyword evidence="8 9" id="KW-0472">Membrane</keyword>
<dbReference type="Proteomes" id="UP001501624">
    <property type="component" value="Unassembled WGS sequence"/>
</dbReference>
<feature type="transmembrane region" description="Helical" evidence="9">
    <location>
        <begin position="130"/>
        <end position="152"/>
    </location>
</feature>
<comment type="similarity">
    <text evidence="2">Belongs to the major facilitator superfamily. Metabolite:H+ Symporter (MHS) family (TC 2.A.1.6) family.</text>
</comment>
<name>A0ABP7JSZ1_9PSEU</name>
<accession>A0ABP7JSZ1</accession>
<evidence type="ECO:0000256" key="5">
    <source>
        <dbReference type="ARBA" id="ARBA00022692"/>
    </source>
</evidence>
<feature type="transmembrane region" description="Helical" evidence="9">
    <location>
        <begin position="26"/>
        <end position="55"/>
    </location>
</feature>
<sequence length="467" mass="48529">MTAPGSPAADEITEAMADPAALRRSVAAGAVGVFVHWFDWATYAYLAGTIASVFFPAENGTAGLLAVFGVFAVSFGIRPVGALVFGPLGDRIGRKRTLSLVIFLMSGATLVIGLLPGYSTIGIAAPLLLVFLRLLQGFAAGGEFGSAASFLAEHAPRRRRGFGVSWLEVGSLLGFLAGSFVFLLLSVGLSGEQLTSWGWRIPFLIAAPLGVVGFVIRTKIEDTPEYRALEATDNVPRSPVRELFRHNRKQLLQAAGLMTMMHVPFYAVLTYLVTYETDYLGHSAGSAALLSTVISLTGLVLVPAFGRLSDRVGRRPVLIGAGIALFVLATPAYLLMRTGLAGTWAAALALGVILAAILGTYAVWSAEIFPTRTRQSGLSIAYNVTAALFAGTVPYVMTVLISATGSTLVPGPYLMVAAVIGLVAAFSLRETAGTPLLRAEDLSAAPVPAGAATAVGGRGEGSAGPAA</sequence>
<evidence type="ECO:0000256" key="9">
    <source>
        <dbReference type="SAM" id="Phobius"/>
    </source>
</evidence>
<protein>
    <submittedName>
        <fullName evidence="11">MFS transporter</fullName>
    </submittedName>
</protein>
<evidence type="ECO:0000259" key="10">
    <source>
        <dbReference type="PROSITE" id="PS50850"/>
    </source>
</evidence>
<keyword evidence="4" id="KW-1003">Cell membrane</keyword>
<feature type="transmembrane region" description="Helical" evidence="9">
    <location>
        <begin position="285"/>
        <end position="305"/>
    </location>
</feature>
<keyword evidence="3" id="KW-0813">Transport</keyword>
<feature type="domain" description="Major facilitator superfamily (MFS) profile" evidence="10">
    <location>
        <begin position="25"/>
        <end position="435"/>
    </location>
</feature>
<dbReference type="Gene3D" id="1.20.1250.20">
    <property type="entry name" value="MFS general substrate transporter like domains"/>
    <property type="match status" value="2"/>
</dbReference>
<dbReference type="InterPro" id="IPR051084">
    <property type="entry name" value="H+-coupled_symporters"/>
</dbReference>
<dbReference type="InterPro" id="IPR036259">
    <property type="entry name" value="MFS_trans_sf"/>
</dbReference>
<keyword evidence="5 9" id="KW-0812">Transmembrane</keyword>
<evidence type="ECO:0000313" key="12">
    <source>
        <dbReference type="Proteomes" id="UP001501624"/>
    </source>
</evidence>
<evidence type="ECO:0000256" key="3">
    <source>
        <dbReference type="ARBA" id="ARBA00022448"/>
    </source>
</evidence>
<keyword evidence="12" id="KW-1185">Reference proteome</keyword>
<feature type="transmembrane region" description="Helical" evidence="9">
    <location>
        <begin position="197"/>
        <end position="216"/>
    </location>
</feature>